<evidence type="ECO:0000313" key="1">
    <source>
        <dbReference type="EMBL" id="OGL53755.1"/>
    </source>
</evidence>
<gene>
    <name evidence="1" type="ORF">A3G31_03140</name>
</gene>
<accession>A0A1F7SJ09</accession>
<protein>
    <recommendedName>
        <fullName evidence="3">Deoxyhypusine synthase</fullName>
    </recommendedName>
</protein>
<dbReference type="STRING" id="1817883.A3G31_03140"/>
<evidence type="ECO:0000313" key="2">
    <source>
        <dbReference type="Proteomes" id="UP000178082"/>
    </source>
</evidence>
<organism evidence="1 2">
    <name type="scientific">Candidatus Schekmanbacteria bacterium RIFCSPLOWO2_12_FULL_38_15</name>
    <dbReference type="NCBI Taxonomy" id="1817883"/>
    <lineage>
        <taxon>Bacteria</taxon>
        <taxon>Candidatus Schekmaniibacteriota</taxon>
    </lineage>
</organism>
<dbReference type="Proteomes" id="UP000178082">
    <property type="component" value="Unassembled WGS sequence"/>
</dbReference>
<dbReference type="Gene3D" id="3.40.50.10690">
    <property type="entry name" value="putative lor/sdh protein like domains"/>
    <property type="match status" value="1"/>
</dbReference>
<evidence type="ECO:0008006" key="3">
    <source>
        <dbReference type="Google" id="ProtNLM"/>
    </source>
</evidence>
<dbReference type="EMBL" id="MGDI01000022">
    <property type="protein sequence ID" value="OGL53755.1"/>
    <property type="molecule type" value="Genomic_DNA"/>
</dbReference>
<reference evidence="1 2" key="1">
    <citation type="journal article" date="2016" name="Nat. Commun.">
        <title>Thousands of microbial genomes shed light on interconnected biogeochemical processes in an aquifer system.</title>
        <authorList>
            <person name="Anantharaman K."/>
            <person name="Brown C.T."/>
            <person name="Hug L.A."/>
            <person name="Sharon I."/>
            <person name="Castelle C.J."/>
            <person name="Probst A.J."/>
            <person name="Thomas B.C."/>
            <person name="Singh A."/>
            <person name="Wilkins M.J."/>
            <person name="Karaoz U."/>
            <person name="Brodie E.L."/>
            <person name="Williams K.H."/>
            <person name="Hubbard S.S."/>
            <person name="Banfield J.F."/>
        </authorList>
    </citation>
    <scope>NUCLEOTIDE SEQUENCE [LARGE SCALE GENOMIC DNA]</scope>
</reference>
<sequence length="316" mass="34048">MNRFSKLNLKKIKKYPIKDRKNLVSVKDFACLKRGKSVSSLIESMPDILGGKDLKYLIDGVLRAKKYNKTVVLAMGAHVIKCGLSPLVIELMKNGVIKAIAMNGAGAIHDYEIALIGGTSEDVESQIEEGFFGMALETGKALNKAVKNGASKGTGFGKALGEIIKKESLPYKDLSIVYNALILGIPVTIHVAVGTDTIHMDPDADGEAIGKASLLDFRAICSVVSTLDGGIWINMGSAVILPEVFLKAVTVCRNIGIKLENFLTVNIDMISHYRPLTNVVRRPTLKGGKGINLIGQYEILFPLLAAAILERLKGEG</sequence>
<proteinExistence type="predicted"/>
<dbReference type="AlphaFoldDB" id="A0A1F7SJ09"/>
<comment type="caution">
    <text evidence="1">The sequence shown here is derived from an EMBL/GenBank/DDBJ whole genome shotgun (WGS) entry which is preliminary data.</text>
</comment>
<name>A0A1F7SJ09_9BACT</name>